<proteinExistence type="inferred from homology"/>
<evidence type="ECO:0000256" key="5">
    <source>
        <dbReference type="SAM" id="SignalP"/>
    </source>
</evidence>
<comment type="subcellular location">
    <subcellularLocation>
        <location evidence="1">Cell envelope</location>
    </subcellularLocation>
</comment>
<name>A0A1H0QNC3_MICTS</name>
<dbReference type="RefSeq" id="WP_074696052.1">
    <property type="nucleotide sequence ID" value="NZ_FNJN01000005.1"/>
</dbReference>
<dbReference type="InterPro" id="IPR050490">
    <property type="entry name" value="Bact_solute-bd_prot1"/>
</dbReference>
<evidence type="ECO:0000313" key="6">
    <source>
        <dbReference type="EMBL" id="SDP18871.1"/>
    </source>
</evidence>
<dbReference type="Proteomes" id="UP000186456">
    <property type="component" value="Unassembled WGS sequence"/>
</dbReference>
<evidence type="ECO:0000256" key="2">
    <source>
        <dbReference type="ARBA" id="ARBA00008520"/>
    </source>
</evidence>
<dbReference type="Gene3D" id="3.40.190.10">
    <property type="entry name" value="Periplasmic binding protein-like II"/>
    <property type="match status" value="2"/>
</dbReference>
<evidence type="ECO:0000256" key="3">
    <source>
        <dbReference type="ARBA" id="ARBA00022448"/>
    </source>
</evidence>
<feature type="signal peptide" evidence="5">
    <location>
        <begin position="1"/>
        <end position="33"/>
    </location>
</feature>
<dbReference type="GO" id="GO:0030313">
    <property type="term" value="C:cell envelope"/>
    <property type="evidence" value="ECO:0007669"/>
    <property type="project" value="UniProtKB-SubCell"/>
</dbReference>
<reference evidence="6 7" key="1">
    <citation type="submission" date="2016-10" db="EMBL/GenBank/DDBJ databases">
        <authorList>
            <person name="de Groot N.N."/>
        </authorList>
    </citation>
    <scope>NUCLEOTIDE SEQUENCE [LARGE SCALE GENOMIC DNA]</scope>
    <source>
        <strain evidence="6 7">StLB037</strain>
    </source>
</reference>
<evidence type="ECO:0000256" key="4">
    <source>
        <dbReference type="ARBA" id="ARBA00022729"/>
    </source>
</evidence>
<keyword evidence="4 5" id="KW-0732">Signal</keyword>
<protein>
    <submittedName>
        <fullName evidence="6">sn-glycerol 3-phosphate transport system substrate-binding protein</fullName>
    </submittedName>
</protein>
<dbReference type="Pfam" id="PF13416">
    <property type="entry name" value="SBP_bac_8"/>
    <property type="match status" value="1"/>
</dbReference>
<dbReference type="InterPro" id="IPR006059">
    <property type="entry name" value="SBP"/>
</dbReference>
<dbReference type="PANTHER" id="PTHR43649">
    <property type="entry name" value="ARABINOSE-BINDING PROTEIN-RELATED"/>
    <property type="match status" value="1"/>
</dbReference>
<dbReference type="EMBL" id="FNJN01000005">
    <property type="protein sequence ID" value="SDP18871.1"/>
    <property type="molecule type" value="Genomic_DNA"/>
</dbReference>
<dbReference type="SUPFAM" id="SSF53850">
    <property type="entry name" value="Periplasmic binding protein-like II"/>
    <property type="match status" value="1"/>
</dbReference>
<dbReference type="PANTHER" id="PTHR43649:SF31">
    <property type="entry name" value="SN-GLYCEROL-3-PHOSPHATE-BINDING PERIPLASMIC PROTEIN UGPB"/>
    <property type="match status" value="1"/>
</dbReference>
<keyword evidence="3" id="KW-0813">Transport</keyword>
<organism evidence="6 7">
    <name type="scientific">Microbacterium testaceum (strain StLB037)</name>
    <dbReference type="NCBI Taxonomy" id="979556"/>
    <lineage>
        <taxon>Bacteria</taxon>
        <taxon>Bacillati</taxon>
        <taxon>Actinomycetota</taxon>
        <taxon>Actinomycetes</taxon>
        <taxon>Micrococcales</taxon>
        <taxon>Microbacteriaceae</taxon>
        <taxon>Microbacterium</taxon>
    </lineage>
</organism>
<feature type="chain" id="PRO_5039297026" evidence="5">
    <location>
        <begin position="34"/>
        <end position="448"/>
    </location>
</feature>
<evidence type="ECO:0000313" key="7">
    <source>
        <dbReference type="Proteomes" id="UP000186456"/>
    </source>
</evidence>
<gene>
    <name evidence="6" type="ORF">SAMN04487788_2448</name>
</gene>
<accession>A0A1H0QNC3</accession>
<evidence type="ECO:0000256" key="1">
    <source>
        <dbReference type="ARBA" id="ARBA00004196"/>
    </source>
</evidence>
<dbReference type="PROSITE" id="PS51257">
    <property type="entry name" value="PROKAR_LIPOPROTEIN"/>
    <property type="match status" value="1"/>
</dbReference>
<dbReference type="AlphaFoldDB" id="A0A1H0QNC3"/>
<comment type="similarity">
    <text evidence="2">Belongs to the bacterial solute-binding protein 1 family.</text>
</comment>
<sequence length="448" mass="45600">MSLRPRTTIAATAAGAALLLALAGCTASGSSSGADSGPVTLQFWHEMSGPAATELDALVSQFNSEHDGEITVESSFQGSYADAQTKYTAAVQSSTTPDVLMMNDISTGFMVDSKKTVPLSTFTASDTSFSLDSFPPAVSAYYGDGAGGLAAMPFAVSQPVMYLDRDLVTRSGLDPDSPPRTLAEVASWAEKIHAATGASGLTMNMSDSWMIEQMSAAGGVDFCTPDNGRGSDRVTGLQLTSPTQVGFMERLQKLFQDGSMLNPGTDNSAMVSAFASGKVGIMLTSTGAYTTADPKKTASTVAAFPSTAESDDAGVVIGGNALWISGDGHSDAQQRAAYAFVSFLHSAEVQAAWANATGYLASNTGAASTATGAASLADPNVKAMADQLANTPPSNAAAGCRTGAFPSLRSTVIGAFTQVAEGADVTSTMSDAETKAASQIAAYNTAAG</sequence>